<evidence type="ECO:0000313" key="8">
    <source>
        <dbReference type="EMBL" id="ROR29801.1"/>
    </source>
</evidence>
<keyword evidence="1 6" id="KW-0963">Cytoplasm</keyword>
<dbReference type="RefSeq" id="WP_123402186.1">
    <property type="nucleotide sequence ID" value="NZ_RJVI01000003.1"/>
</dbReference>
<dbReference type="Proteomes" id="UP000276634">
    <property type="component" value="Unassembled WGS sequence"/>
</dbReference>
<keyword evidence="9" id="KW-1185">Reference proteome</keyword>
<dbReference type="InterPro" id="IPR010994">
    <property type="entry name" value="RuvA_2-like"/>
</dbReference>
<dbReference type="InterPro" id="IPR012340">
    <property type="entry name" value="NA-bd_OB-fold"/>
</dbReference>
<dbReference type="GO" id="GO:0009379">
    <property type="term" value="C:Holliday junction helicase complex"/>
    <property type="evidence" value="ECO:0007669"/>
    <property type="project" value="InterPro"/>
</dbReference>
<dbReference type="GO" id="GO:0006310">
    <property type="term" value="P:DNA recombination"/>
    <property type="evidence" value="ECO:0007669"/>
    <property type="project" value="UniProtKB-UniRule"/>
</dbReference>
<dbReference type="InterPro" id="IPR000085">
    <property type="entry name" value="RuvA"/>
</dbReference>
<comment type="similarity">
    <text evidence="6">Belongs to the RuvA family.</text>
</comment>
<dbReference type="Gene3D" id="1.10.8.10">
    <property type="entry name" value="DNA helicase RuvA subunit, C-terminal domain"/>
    <property type="match status" value="1"/>
</dbReference>
<evidence type="ECO:0000256" key="3">
    <source>
        <dbReference type="ARBA" id="ARBA00023125"/>
    </source>
</evidence>
<feature type="region of interest" description="Domain I" evidence="6">
    <location>
        <begin position="1"/>
        <end position="64"/>
    </location>
</feature>
<evidence type="ECO:0000256" key="1">
    <source>
        <dbReference type="ARBA" id="ARBA00022490"/>
    </source>
</evidence>
<dbReference type="HAMAP" id="MF_00031">
    <property type="entry name" value="DNA_HJ_migration_RuvA"/>
    <property type="match status" value="1"/>
</dbReference>
<dbReference type="SUPFAM" id="SSF46929">
    <property type="entry name" value="DNA helicase RuvA subunit, C-terminal domain"/>
    <property type="match status" value="1"/>
</dbReference>
<dbReference type="InterPro" id="IPR036267">
    <property type="entry name" value="RuvA_C_sf"/>
</dbReference>
<comment type="subunit">
    <text evidence="6">Homotetramer. Forms an RuvA(8)-RuvB(12)-Holliday junction (HJ) complex. HJ DNA is sandwiched between 2 RuvA tetramers; dsDNA enters through RuvA and exits via RuvB. An RuvB hexamer assembles on each DNA strand where it exits the tetramer. Each RuvB hexamer is contacted by two RuvA subunits (via domain III) on 2 adjacent RuvB subunits; this complex drives branch migration. In the full resolvosome a probable DNA-RuvA(4)-RuvB(12)-RuvC(2) complex forms which resolves the HJ.</text>
</comment>
<protein>
    <recommendedName>
        <fullName evidence="6">Holliday junction branch migration complex subunit RuvA</fullName>
    </recommendedName>
</protein>
<keyword evidence="2 6" id="KW-0227">DNA damage</keyword>
<dbReference type="InterPro" id="IPR013849">
    <property type="entry name" value="DNA_helicase_Holl-junc_RuvA_I"/>
</dbReference>
<keyword evidence="3 6" id="KW-0238">DNA-binding</keyword>
<evidence type="ECO:0000313" key="9">
    <source>
        <dbReference type="Proteomes" id="UP000276634"/>
    </source>
</evidence>
<accession>A0A3N1XUE2</accession>
<dbReference type="EMBL" id="RJVI01000003">
    <property type="protein sequence ID" value="ROR29801.1"/>
    <property type="molecule type" value="Genomic_DNA"/>
</dbReference>
<keyword evidence="8" id="KW-0378">Hydrolase</keyword>
<dbReference type="GO" id="GO:0006281">
    <property type="term" value="P:DNA repair"/>
    <property type="evidence" value="ECO:0007669"/>
    <property type="project" value="UniProtKB-UniRule"/>
</dbReference>
<feature type="domain" description="Helix-hairpin-helix DNA-binding motif class 1" evidence="7">
    <location>
        <begin position="108"/>
        <end position="127"/>
    </location>
</feature>
<dbReference type="SMART" id="SM00278">
    <property type="entry name" value="HhH1"/>
    <property type="match status" value="2"/>
</dbReference>
<comment type="caution">
    <text evidence="8">The sequence shown here is derived from an EMBL/GenBank/DDBJ whole genome shotgun (WGS) entry which is preliminary data.</text>
</comment>
<gene>
    <name evidence="6" type="primary">ruvA</name>
    <name evidence="8" type="ORF">EDC57_2479</name>
</gene>
<sequence>MISRLRGRLLARRPPHLLVEVGGVGIEVEAPMSTFYALPEDAAEVVLHTHLAVREDTLTVYGFHSEAERALFRTLIRVSGVGPRLALAILSGMSAEQFARCVEAGDAAALTRLPGVGRKTAERLLVEMRDRLPEAAGTGGAVTGGGSGDAAAEAVEALVALGYRTAEAERLVRAAAEPGLGAEALIRRALQRAVR</sequence>
<evidence type="ECO:0000256" key="6">
    <source>
        <dbReference type="HAMAP-Rule" id="MF_00031"/>
    </source>
</evidence>
<dbReference type="SUPFAM" id="SSF47781">
    <property type="entry name" value="RuvA domain 2-like"/>
    <property type="match status" value="1"/>
</dbReference>
<dbReference type="InterPro" id="IPR003583">
    <property type="entry name" value="Hlx-hairpin-Hlx_DNA-bd_motif"/>
</dbReference>
<dbReference type="GO" id="GO:0048476">
    <property type="term" value="C:Holliday junction resolvase complex"/>
    <property type="evidence" value="ECO:0007669"/>
    <property type="project" value="UniProtKB-UniRule"/>
</dbReference>
<keyword evidence="8" id="KW-0347">Helicase</keyword>
<keyword evidence="8" id="KW-0067">ATP-binding</keyword>
<comment type="function">
    <text evidence="6">The RuvA-RuvB-RuvC complex processes Holliday junction (HJ) DNA during genetic recombination and DNA repair, while the RuvA-RuvB complex plays an important role in the rescue of blocked DNA replication forks via replication fork reversal (RFR). RuvA specifically binds to HJ cruciform DNA, conferring on it an open structure. The RuvB hexamer acts as an ATP-dependent pump, pulling dsDNA into and through the RuvAB complex. HJ branch migration allows RuvC to scan DNA until it finds its consensus sequence, where it cleaves and resolves the cruciform DNA.</text>
</comment>
<dbReference type="GO" id="GO:0009378">
    <property type="term" value="F:four-way junction helicase activity"/>
    <property type="evidence" value="ECO:0007669"/>
    <property type="project" value="InterPro"/>
</dbReference>
<keyword evidence="5 6" id="KW-0234">DNA repair</keyword>
<dbReference type="Pfam" id="PF01330">
    <property type="entry name" value="RuvA_N"/>
    <property type="match status" value="1"/>
</dbReference>
<keyword evidence="8" id="KW-0547">Nucleotide-binding</keyword>
<name>A0A3N1XUE2_9GAMM</name>
<evidence type="ECO:0000259" key="7">
    <source>
        <dbReference type="SMART" id="SM00278"/>
    </source>
</evidence>
<feature type="domain" description="Helix-hairpin-helix DNA-binding motif class 1" evidence="7">
    <location>
        <begin position="73"/>
        <end position="92"/>
    </location>
</feature>
<proteinExistence type="inferred from homology"/>
<dbReference type="GO" id="GO:0000400">
    <property type="term" value="F:four-way junction DNA binding"/>
    <property type="evidence" value="ECO:0007669"/>
    <property type="project" value="UniProtKB-UniRule"/>
</dbReference>
<reference evidence="8 9" key="1">
    <citation type="submission" date="2018-11" db="EMBL/GenBank/DDBJ databases">
        <title>Genomic Encyclopedia of Type Strains, Phase IV (KMG-IV): sequencing the most valuable type-strain genomes for metagenomic binning, comparative biology and taxonomic classification.</title>
        <authorList>
            <person name="Goeker M."/>
        </authorList>
    </citation>
    <scope>NUCLEOTIDE SEQUENCE [LARGE SCALE GENOMIC DNA]</scope>
    <source>
        <strain evidence="8 9">DSM 100275</strain>
    </source>
</reference>
<evidence type="ECO:0000256" key="4">
    <source>
        <dbReference type="ARBA" id="ARBA00023172"/>
    </source>
</evidence>
<keyword evidence="4 6" id="KW-0233">DNA recombination</keyword>
<feature type="region of interest" description="Domain III" evidence="6">
    <location>
        <begin position="152"/>
        <end position="195"/>
    </location>
</feature>
<comment type="caution">
    <text evidence="6">Lacks conserved residue(s) required for the propagation of feature annotation.</text>
</comment>
<organism evidence="8 9">
    <name type="scientific">Inmirania thermothiophila</name>
    <dbReference type="NCBI Taxonomy" id="1750597"/>
    <lineage>
        <taxon>Bacteria</taxon>
        <taxon>Pseudomonadati</taxon>
        <taxon>Pseudomonadota</taxon>
        <taxon>Gammaproteobacteria</taxon>
        <taxon>Chromatiales</taxon>
        <taxon>Ectothiorhodospiraceae</taxon>
        <taxon>Inmirania</taxon>
    </lineage>
</organism>
<dbReference type="GO" id="GO:0005524">
    <property type="term" value="F:ATP binding"/>
    <property type="evidence" value="ECO:0007669"/>
    <property type="project" value="InterPro"/>
</dbReference>
<evidence type="ECO:0000256" key="2">
    <source>
        <dbReference type="ARBA" id="ARBA00022763"/>
    </source>
</evidence>
<dbReference type="Gene3D" id="1.10.150.20">
    <property type="entry name" value="5' to 3' exonuclease, C-terminal subdomain"/>
    <property type="match status" value="1"/>
</dbReference>
<dbReference type="Gene3D" id="2.40.50.140">
    <property type="entry name" value="Nucleic acid-binding proteins"/>
    <property type="match status" value="1"/>
</dbReference>
<comment type="domain">
    <text evidence="6">Has three domains with a flexible linker between the domains II and III and assumes an 'L' shape. Domain III is highly mobile and contacts RuvB.</text>
</comment>
<dbReference type="AlphaFoldDB" id="A0A3N1XUE2"/>
<evidence type="ECO:0000256" key="5">
    <source>
        <dbReference type="ARBA" id="ARBA00023204"/>
    </source>
</evidence>
<dbReference type="Pfam" id="PF14520">
    <property type="entry name" value="HHH_5"/>
    <property type="match status" value="1"/>
</dbReference>
<dbReference type="SUPFAM" id="SSF50249">
    <property type="entry name" value="Nucleic acid-binding proteins"/>
    <property type="match status" value="1"/>
</dbReference>
<feature type="region of interest" description="Domain II" evidence="6">
    <location>
        <begin position="65"/>
        <end position="142"/>
    </location>
</feature>
<dbReference type="Pfam" id="PF07499">
    <property type="entry name" value="RuvA_C"/>
    <property type="match status" value="1"/>
</dbReference>
<dbReference type="InterPro" id="IPR011114">
    <property type="entry name" value="RuvA_C"/>
</dbReference>
<dbReference type="OrthoDB" id="5293449at2"/>
<comment type="subcellular location">
    <subcellularLocation>
        <location evidence="6">Cytoplasm</location>
    </subcellularLocation>
</comment>
<dbReference type="GO" id="GO:0005737">
    <property type="term" value="C:cytoplasm"/>
    <property type="evidence" value="ECO:0007669"/>
    <property type="project" value="UniProtKB-SubCell"/>
</dbReference>
<dbReference type="NCBIfam" id="TIGR00084">
    <property type="entry name" value="ruvA"/>
    <property type="match status" value="1"/>
</dbReference>